<dbReference type="CDD" id="cd19071">
    <property type="entry name" value="AKR_AKR1-5-like"/>
    <property type="match status" value="1"/>
</dbReference>
<name>A0ABR4EXJ4_9PEZI</name>
<evidence type="ECO:0000313" key="4">
    <source>
        <dbReference type="Proteomes" id="UP001600888"/>
    </source>
</evidence>
<dbReference type="EMBL" id="JBAWTH010000021">
    <property type="protein sequence ID" value="KAL2287177.1"/>
    <property type="molecule type" value="Genomic_DNA"/>
</dbReference>
<dbReference type="InterPro" id="IPR036812">
    <property type="entry name" value="NAD(P)_OxRdtase_dom_sf"/>
</dbReference>
<dbReference type="InterPro" id="IPR018170">
    <property type="entry name" value="Aldo/ket_reductase_CS"/>
</dbReference>
<proteinExistence type="predicted"/>
<dbReference type="Pfam" id="PF00248">
    <property type="entry name" value="Aldo_ket_red"/>
    <property type="match status" value="1"/>
</dbReference>
<evidence type="ECO:0000256" key="1">
    <source>
        <dbReference type="ARBA" id="ARBA00023002"/>
    </source>
</evidence>
<reference evidence="3 4" key="1">
    <citation type="submission" date="2024-03" db="EMBL/GenBank/DDBJ databases">
        <title>A high-quality draft genome sequence of Diaporthe vaccinii, a causative agent of upright dieback and viscid rot disease in cranberry plants.</title>
        <authorList>
            <person name="Sarrasin M."/>
            <person name="Lang B.F."/>
            <person name="Burger G."/>
        </authorList>
    </citation>
    <scope>NUCLEOTIDE SEQUENCE [LARGE SCALE GENOMIC DNA]</scope>
    <source>
        <strain evidence="3 4">IS7</strain>
    </source>
</reference>
<organism evidence="3 4">
    <name type="scientific">Diaporthe vaccinii</name>
    <dbReference type="NCBI Taxonomy" id="105482"/>
    <lineage>
        <taxon>Eukaryota</taxon>
        <taxon>Fungi</taxon>
        <taxon>Dikarya</taxon>
        <taxon>Ascomycota</taxon>
        <taxon>Pezizomycotina</taxon>
        <taxon>Sordariomycetes</taxon>
        <taxon>Sordariomycetidae</taxon>
        <taxon>Diaporthales</taxon>
        <taxon>Diaporthaceae</taxon>
        <taxon>Diaporthe</taxon>
        <taxon>Diaporthe eres species complex</taxon>
    </lineage>
</organism>
<dbReference type="Gene3D" id="3.20.20.100">
    <property type="entry name" value="NADP-dependent oxidoreductase domain"/>
    <property type="match status" value="1"/>
</dbReference>
<dbReference type="SUPFAM" id="SSF51430">
    <property type="entry name" value="NAD(P)-linked oxidoreductase"/>
    <property type="match status" value="1"/>
</dbReference>
<gene>
    <name evidence="3" type="ORF">FJTKL_06172</name>
</gene>
<keyword evidence="4" id="KW-1185">Reference proteome</keyword>
<evidence type="ECO:0000259" key="2">
    <source>
        <dbReference type="Pfam" id="PF00248"/>
    </source>
</evidence>
<sequence>MGSTSASTTLAGHFKLNNGLSVPAVGLGTWQSKPNEVKNAVELALKSGYRHVDAAAVYDNEKEVGAGIKASGVSRKDIFLTSKLWNTHHNGEDVERAVDTTLADLQTDYLDLYLIHWPVSFRRINDTERFPIDEQTFGVDVIDVPIIETWRAMEALVKKGKIRTIGVSNFSIAKINEIWDAAEIKPAVNQVELHPYFAQPDLVKWCQDKGIVVEAYSPLGNNIYSLPMAIEDPVIIQLAEKLGKTPAQIVLSWVVQRGVVVLTKSVTPSRIKSNLEVSELPADVFEKVNSLDRDHRYNLPARLGVDIFGDAKPEVLAKAVAEFKKKTRQARGLEA</sequence>
<evidence type="ECO:0000313" key="3">
    <source>
        <dbReference type="EMBL" id="KAL2287177.1"/>
    </source>
</evidence>
<feature type="domain" description="NADP-dependent oxidoreductase" evidence="2">
    <location>
        <begin position="25"/>
        <end position="292"/>
    </location>
</feature>
<dbReference type="PIRSF" id="PIRSF000097">
    <property type="entry name" value="AKR"/>
    <property type="match status" value="1"/>
</dbReference>
<dbReference type="InterPro" id="IPR023210">
    <property type="entry name" value="NADP_OxRdtase_dom"/>
</dbReference>
<comment type="caution">
    <text evidence="3">The sequence shown here is derived from an EMBL/GenBank/DDBJ whole genome shotgun (WGS) entry which is preliminary data.</text>
</comment>
<protein>
    <recommendedName>
        <fullName evidence="2">NADP-dependent oxidoreductase domain-containing protein</fullName>
    </recommendedName>
</protein>
<accession>A0ABR4EXJ4</accession>
<dbReference type="Proteomes" id="UP001600888">
    <property type="component" value="Unassembled WGS sequence"/>
</dbReference>
<dbReference type="InterPro" id="IPR020471">
    <property type="entry name" value="AKR"/>
</dbReference>
<dbReference type="PROSITE" id="PS00062">
    <property type="entry name" value="ALDOKETO_REDUCTASE_2"/>
    <property type="match status" value="1"/>
</dbReference>
<dbReference type="PROSITE" id="PS00798">
    <property type="entry name" value="ALDOKETO_REDUCTASE_1"/>
    <property type="match status" value="1"/>
</dbReference>
<dbReference type="PANTHER" id="PTHR11732">
    <property type="entry name" value="ALDO/KETO REDUCTASE"/>
    <property type="match status" value="1"/>
</dbReference>
<dbReference type="PRINTS" id="PR00069">
    <property type="entry name" value="ALDKETRDTASE"/>
</dbReference>
<keyword evidence="1" id="KW-0560">Oxidoreductase</keyword>